<dbReference type="AlphaFoldDB" id="A0A1M6NXV2"/>
<dbReference type="STRING" id="1121421.SAMN02745123_00336"/>
<organism evidence="1 2">
    <name type="scientific">Desulforamulus aeronauticus DSM 10349</name>
    <dbReference type="NCBI Taxonomy" id="1121421"/>
    <lineage>
        <taxon>Bacteria</taxon>
        <taxon>Bacillati</taxon>
        <taxon>Bacillota</taxon>
        <taxon>Clostridia</taxon>
        <taxon>Eubacteriales</taxon>
        <taxon>Peptococcaceae</taxon>
        <taxon>Desulforamulus</taxon>
    </lineage>
</organism>
<evidence type="ECO:0000313" key="2">
    <source>
        <dbReference type="Proteomes" id="UP000183997"/>
    </source>
</evidence>
<dbReference type="EMBL" id="FRAR01000005">
    <property type="protein sequence ID" value="SHK00569.1"/>
    <property type="molecule type" value="Genomic_DNA"/>
</dbReference>
<keyword evidence="2" id="KW-1185">Reference proteome</keyword>
<dbReference type="Proteomes" id="UP000183997">
    <property type="component" value="Unassembled WGS sequence"/>
</dbReference>
<name>A0A1M6NXV2_9FIRM</name>
<proteinExistence type="predicted"/>
<accession>A0A1M6NXV2</accession>
<gene>
    <name evidence="1" type="ORF">SAMN02745123_00336</name>
</gene>
<dbReference type="RefSeq" id="WP_238456678.1">
    <property type="nucleotide sequence ID" value="NZ_FRAR01000005.1"/>
</dbReference>
<evidence type="ECO:0000313" key="1">
    <source>
        <dbReference type="EMBL" id="SHK00569.1"/>
    </source>
</evidence>
<reference evidence="2" key="1">
    <citation type="submission" date="2016-11" db="EMBL/GenBank/DDBJ databases">
        <authorList>
            <person name="Varghese N."/>
            <person name="Submissions S."/>
        </authorList>
    </citation>
    <scope>NUCLEOTIDE SEQUENCE [LARGE SCALE GENOMIC DNA]</scope>
    <source>
        <strain evidence="2">DSM 10349</strain>
    </source>
</reference>
<sequence>MPEQEKIRLTTLDEFAQYLKNIGTGQLAFTAYPISGNPEAFHYDGYEQLVTRVSDGKSFDNVEDFLCYAFQCDQEGYTHTEYVDITVQS</sequence>
<protein>
    <submittedName>
        <fullName evidence="1">Uncharacterized protein</fullName>
    </submittedName>
</protein>